<evidence type="ECO:0000313" key="3">
    <source>
        <dbReference type="EMBL" id="KAF9783887.1"/>
    </source>
</evidence>
<keyword evidence="3" id="KW-0378">Hydrolase</keyword>
<reference evidence="3" key="2">
    <citation type="submission" date="2020-11" db="EMBL/GenBank/DDBJ databases">
        <authorList>
            <consortium name="DOE Joint Genome Institute"/>
            <person name="Kuo A."/>
            <person name="Miyauchi S."/>
            <person name="Kiss E."/>
            <person name="Drula E."/>
            <person name="Kohler A."/>
            <person name="Sanchez-Garcia M."/>
            <person name="Andreopoulos B."/>
            <person name="Barry K.W."/>
            <person name="Bonito G."/>
            <person name="Buee M."/>
            <person name="Carver A."/>
            <person name="Chen C."/>
            <person name="Cichocki N."/>
            <person name="Clum A."/>
            <person name="Culley D."/>
            <person name="Crous P.W."/>
            <person name="Fauchery L."/>
            <person name="Girlanda M."/>
            <person name="Hayes R."/>
            <person name="Keri Z."/>
            <person name="Labutti K."/>
            <person name="Lipzen A."/>
            <person name="Lombard V."/>
            <person name="Magnuson J."/>
            <person name="Maillard F."/>
            <person name="Morin E."/>
            <person name="Murat C."/>
            <person name="Nolan M."/>
            <person name="Ohm R."/>
            <person name="Pangilinan J."/>
            <person name="Pereira M."/>
            <person name="Perotto S."/>
            <person name="Peter M."/>
            <person name="Riley R."/>
            <person name="Sitrit Y."/>
            <person name="Stielow B."/>
            <person name="Szollosi G."/>
            <person name="Zifcakova L."/>
            <person name="Stursova M."/>
            <person name="Spatafora J.W."/>
            <person name="Tedersoo L."/>
            <person name="Vaario L.-M."/>
            <person name="Yamada A."/>
            <person name="Yan M."/>
            <person name="Wang P."/>
            <person name="Xu J."/>
            <person name="Bruns T."/>
            <person name="Baldrian P."/>
            <person name="Vilgalys R."/>
            <person name="Henrissat B."/>
            <person name="Grigoriev I.V."/>
            <person name="Hibbett D."/>
            <person name="Nagy L.G."/>
            <person name="Martin F.M."/>
        </authorList>
    </citation>
    <scope>NUCLEOTIDE SEQUENCE</scope>
    <source>
        <strain evidence="3">UH-Tt-Lm1</strain>
    </source>
</reference>
<feature type="non-terminal residue" evidence="3">
    <location>
        <position position="168"/>
    </location>
</feature>
<name>A0A9P6HBX3_9AGAM</name>
<dbReference type="SUPFAM" id="SSF52540">
    <property type="entry name" value="P-loop containing nucleoside triphosphate hydrolases"/>
    <property type="match status" value="1"/>
</dbReference>
<dbReference type="SMART" id="SM00175">
    <property type="entry name" value="RAB"/>
    <property type="match status" value="1"/>
</dbReference>
<feature type="region of interest" description="Disordered" evidence="2">
    <location>
        <begin position="94"/>
        <end position="136"/>
    </location>
</feature>
<dbReference type="GO" id="GO:0005525">
    <property type="term" value="F:GTP binding"/>
    <property type="evidence" value="ECO:0007669"/>
    <property type="project" value="InterPro"/>
</dbReference>
<feature type="non-terminal residue" evidence="3">
    <location>
        <position position="1"/>
    </location>
</feature>
<dbReference type="GO" id="GO:0003924">
    <property type="term" value="F:GTPase activity"/>
    <property type="evidence" value="ECO:0007669"/>
    <property type="project" value="InterPro"/>
</dbReference>
<dbReference type="EMBL" id="WIUZ02000009">
    <property type="protein sequence ID" value="KAF9783887.1"/>
    <property type="molecule type" value="Genomic_DNA"/>
</dbReference>
<evidence type="ECO:0000313" key="4">
    <source>
        <dbReference type="Proteomes" id="UP000736335"/>
    </source>
</evidence>
<dbReference type="AlphaFoldDB" id="A0A9P6HBX3"/>
<dbReference type="Proteomes" id="UP000736335">
    <property type="component" value="Unassembled WGS sequence"/>
</dbReference>
<gene>
    <name evidence="3" type="ORF">BJ322DRAFT_1197267</name>
</gene>
<feature type="compositionally biased region" description="Low complexity" evidence="2">
    <location>
        <begin position="94"/>
        <end position="103"/>
    </location>
</feature>
<dbReference type="OrthoDB" id="63533at2759"/>
<dbReference type="PANTHER" id="PTHR47978">
    <property type="match status" value="1"/>
</dbReference>
<accession>A0A9P6HBX3</accession>
<dbReference type="PRINTS" id="PR00449">
    <property type="entry name" value="RASTRNSFRMNG"/>
</dbReference>
<dbReference type="Gene3D" id="3.40.50.300">
    <property type="entry name" value="P-loop containing nucleotide triphosphate hydrolases"/>
    <property type="match status" value="1"/>
</dbReference>
<evidence type="ECO:0000256" key="1">
    <source>
        <dbReference type="ARBA" id="ARBA00022741"/>
    </source>
</evidence>
<dbReference type="SMART" id="SM00173">
    <property type="entry name" value="RAS"/>
    <property type="match status" value="1"/>
</dbReference>
<comment type="caution">
    <text evidence="3">The sequence shown here is derived from an EMBL/GenBank/DDBJ whole genome shotgun (WGS) entry which is preliminary data.</text>
</comment>
<evidence type="ECO:0000256" key="2">
    <source>
        <dbReference type="SAM" id="MobiDB-lite"/>
    </source>
</evidence>
<sequence length="168" mass="18283">GKSSTVLRFVSNEFQLSKEPTFGAAFSTQKCRLKDRVPRYETRDTAGQKRFHFLAPMHYRYAQAAIVVYDATKVTSLEKAKTFAGNKIDLIKKTTTGSSSTSESEGEGEPDDATATPGEAGGSPALDTENVRQVSRDEAEAYAKEAGPLFFEISAKTGEGVVRVFTEI</sequence>
<dbReference type="Pfam" id="PF00071">
    <property type="entry name" value="Ras"/>
    <property type="match status" value="2"/>
</dbReference>
<keyword evidence="4" id="KW-1185">Reference proteome</keyword>
<proteinExistence type="predicted"/>
<organism evidence="3 4">
    <name type="scientific">Thelephora terrestris</name>
    <dbReference type="NCBI Taxonomy" id="56493"/>
    <lineage>
        <taxon>Eukaryota</taxon>
        <taxon>Fungi</taxon>
        <taxon>Dikarya</taxon>
        <taxon>Basidiomycota</taxon>
        <taxon>Agaricomycotina</taxon>
        <taxon>Agaricomycetes</taxon>
        <taxon>Thelephorales</taxon>
        <taxon>Thelephoraceae</taxon>
        <taxon>Thelephora</taxon>
    </lineage>
</organism>
<keyword evidence="1" id="KW-0547">Nucleotide-binding</keyword>
<dbReference type="InterPro" id="IPR027417">
    <property type="entry name" value="P-loop_NTPase"/>
</dbReference>
<dbReference type="PROSITE" id="PS51419">
    <property type="entry name" value="RAB"/>
    <property type="match status" value="1"/>
</dbReference>
<protein>
    <submittedName>
        <fullName evidence="3">P-loop containing nucleoside triphosphate hydrolase protein</fullName>
    </submittedName>
</protein>
<reference evidence="3" key="1">
    <citation type="journal article" date="2020" name="Nat. Commun.">
        <title>Large-scale genome sequencing of mycorrhizal fungi provides insights into the early evolution of symbiotic traits.</title>
        <authorList>
            <person name="Miyauchi S."/>
            <person name="Kiss E."/>
            <person name="Kuo A."/>
            <person name="Drula E."/>
            <person name="Kohler A."/>
            <person name="Sanchez-Garcia M."/>
            <person name="Morin E."/>
            <person name="Andreopoulos B."/>
            <person name="Barry K.W."/>
            <person name="Bonito G."/>
            <person name="Buee M."/>
            <person name="Carver A."/>
            <person name="Chen C."/>
            <person name="Cichocki N."/>
            <person name="Clum A."/>
            <person name="Culley D."/>
            <person name="Crous P.W."/>
            <person name="Fauchery L."/>
            <person name="Girlanda M."/>
            <person name="Hayes R.D."/>
            <person name="Keri Z."/>
            <person name="LaButti K."/>
            <person name="Lipzen A."/>
            <person name="Lombard V."/>
            <person name="Magnuson J."/>
            <person name="Maillard F."/>
            <person name="Murat C."/>
            <person name="Nolan M."/>
            <person name="Ohm R.A."/>
            <person name="Pangilinan J."/>
            <person name="Pereira M.F."/>
            <person name="Perotto S."/>
            <person name="Peter M."/>
            <person name="Pfister S."/>
            <person name="Riley R."/>
            <person name="Sitrit Y."/>
            <person name="Stielow J.B."/>
            <person name="Szollosi G."/>
            <person name="Zifcakova L."/>
            <person name="Stursova M."/>
            <person name="Spatafora J.W."/>
            <person name="Tedersoo L."/>
            <person name="Vaario L.M."/>
            <person name="Yamada A."/>
            <person name="Yan M."/>
            <person name="Wang P."/>
            <person name="Xu J."/>
            <person name="Bruns T."/>
            <person name="Baldrian P."/>
            <person name="Vilgalys R."/>
            <person name="Dunand C."/>
            <person name="Henrissat B."/>
            <person name="Grigoriev I.V."/>
            <person name="Hibbett D."/>
            <person name="Nagy L.G."/>
            <person name="Martin F.M."/>
        </authorList>
    </citation>
    <scope>NUCLEOTIDE SEQUENCE</scope>
    <source>
        <strain evidence="3">UH-Tt-Lm1</strain>
    </source>
</reference>
<dbReference type="InterPro" id="IPR001806">
    <property type="entry name" value="Small_GTPase"/>
</dbReference>